<feature type="transmembrane region" description="Helical" evidence="1">
    <location>
        <begin position="261"/>
        <end position="278"/>
    </location>
</feature>
<evidence type="ECO:0000256" key="1">
    <source>
        <dbReference type="SAM" id="Phobius"/>
    </source>
</evidence>
<dbReference type="AlphaFoldDB" id="A0A6N8IYG9"/>
<keyword evidence="1" id="KW-0812">Transmembrane</keyword>
<keyword evidence="1" id="KW-1133">Transmembrane helix</keyword>
<feature type="signal peptide" evidence="2">
    <location>
        <begin position="1"/>
        <end position="18"/>
    </location>
</feature>
<feature type="transmembrane region" description="Helical" evidence="1">
    <location>
        <begin position="144"/>
        <end position="161"/>
    </location>
</feature>
<feature type="chain" id="PRO_5027006552" evidence="2">
    <location>
        <begin position="19"/>
        <end position="381"/>
    </location>
</feature>
<sequence>MRSGLLVLAMLVPSLASAHVKWFAASWDPSAAPVGLDRLLASHGFLAMFLLTLAVVVASQFADRRLAARQALQRFLAAADLKTARFVPWIIRLGLVVYFTSIALYFRAEPIILTPELKSGVSWMPMVQLAIACGLLLRRGVMPACVLIVALYGYAAHRYGWVHMLDYTFFLGVVALLSLEVLYGERRAGVGMLVLRITVATSFMWVAAEKWIYPDWTHEILSSLLPPVLTGFDVHFSCTAAGFVELALAFFILFGRTAAPTAAVVLLSFLLAAIPFVGPVDAIGHMPLVVALAVLAVTKNHLLLVGSARQVVTRLGAFLFPTTVVVLLVSYYYSHAAAIASGALGHWPATLSHVALAAAAGYWATYALYGVVAERRSHLAG</sequence>
<organism evidence="3 4">
    <name type="scientific">Ramlibacter pinisoli</name>
    <dbReference type="NCBI Taxonomy" id="2682844"/>
    <lineage>
        <taxon>Bacteria</taxon>
        <taxon>Pseudomonadati</taxon>
        <taxon>Pseudomonadota</taxon>
        <taxon>Betaproteobacteria</taxon>
        <taxon>Burkholderiales</taxon>
        <taxon>Comamonadaceae</taxon>
        <taxon>Ramlibacter</taxon>
    </lineage>
</organism>
<feature type="transmembrane region" description="Helical" evidence="1">
    <location>
        <begin position="315"/>
        <end position="333"/>
    </location>
</feature>
<protein>
    <submittedName>
        <fullName evidence="3">Uncharacterized protein</fullName>
    </submittedName>
</protein>
<evidence type="ECO:0000313" key="4">
    <source>
        <dbReference type="Proteomes" id="UP000469385"/>
    </source>
</evidence>
<dbReference type="RefSeq" id="WP_157399665.1">
    <property type="nucleotide sequence ID" value="NZ_WSEL01000009.1"/>
</dbReference>
<feature type="transmembrane region" description="Helical" evidence="1">
    <location>
        <begin position="167"/>
        <end position="183"/>
    </location>
</feature>
<evidence type="ECO:0000313" key="3">
    <source>
        <dbReference type="EMBL" id="MVQ31635.1"/>
    </source>
</evidence>
<feature type="transmembrane region" description="Helical" evidence="1">
    <location>
        <begin position="234"/>
        <end position="254"/>
    </location>
</feature>
<reference evidence="3 4" key="1">
    <citation type="submission" date="2019-12" db="EMBL/GenBank/DDBJ databases">
        <authorList>
            <person name="Huq M.A."/>
        </authorList>
    </citation>
    <scope>NUCLEOTIDE SEQUENCE [LARGE SCALE GENOMIC DNA]</scope>
    <source>
        <strain evidence="3 4">MAH-25</strain>
    </source>
</reference>
<keyword evidence="2" id="KW-0732">Signal</keyword>
<feature type="transmembrane region" description="Helical" evidence="1">
    <location>
        <begin position="190"/>
        <end position="208"/>
    </location>
</feature>
<feature type="transmembrane region" description="Helical" evidence="1">
    <location>
        <begin position="42"/>
        <end position="62"/>
    </location>
</feature>
<feature type="transmembrane region" description="Helical" evidence="1">
    <location>
        <begin position="284"/>
        <end position="303"/>
    </location>
</feature>
<comment type="caution">
    <text evidence="3">The sequence shown here is derived from an EMBL/GenBank/DDBJ whole genome shotgun (WGS) entry which is preliminary data.</text>
</comment>
<name>A0A6N8IYG9_9BURK</name>
<keyword evidence="1" id="KW-0472">Membrane</keyword>
<gene>
    <name evidence="3" type="ORF">GON04_19410</name>
</gene>
<feature type="transmembrane region" description="Helical" evidence="1">
    <location>
        <begin position="353"/>
        <end position="372"/>
    </location>
</feature>
<dbReference type="EMBL" id="WSEL01000009">
    <property type="protein sequence ID" value="MVQ31635.1"/>
    <property type="molecule type" value="Genomic_DNA"/>
</dbReference>
<proteinExistence type="predicted"/>
<evidence type="ECO:0000256" key="2">
    <source>
        <dbReference type="SAM" id="SignalP"/>
    </source>
</evidence>
<keyword evidence="4" id="KW-1185">Reference proteome</keyword>
<dbReference type="Proteomes" id="UP000469385">
    <property type="component" value="Unassembled WGS sequence"/>
</dbReference>
<feature type="transmembrane region" description="Helical" evidence="1">
    <location>
        <begin position="83"/>
        <end position="108"/>
    </location>
</feature>
<accession>A0A6N8IYG9</accession>
<feature type="transmembrane region" description="Helical" evidence="1">
    <location>
        <begin position="120"/>
        <end position="137"/>
    </location>
</feature>